<name>A0A2C6DN79_9GAMM</name>
<proteinExistence type="predicted"/>
<dbReference type="Pfam" id="PF10004">
    <property type="entry name" value="DUF2247"/>
    <property type="match status" value="1"/>
</dbReference>
<sequence length="171" mass="19643">MINKIFNELEKFKIVDWGMLYLGCKGLPIGTLSPNNVSDFACEQLAIIELNDASFISVSELSFCTEINDEVIDIISKLCDLNNVDLTLSKKKWVVFSIKEFMNHLPEDSLYGPLELNNFWNEWGEPNNSQNVIQGVNNSMTPNEYYSDKNYLKIISDHNLWIKKELNELGI</sequence>
<keyword evidence="3" id="KW-1185">Reference proteome</keyword>
<reference evidence="3" key="1">
    <citation type="submission" date="2017-09" db="EMBL/GenBank/DDBJ databases">
        <title>FDA dAtabase for Regulatory Grade micrObial Sequences (FDA-ARGOS): Supporting development and validation of Infectious Disease Dx tests.</title>
        <authorList>
            <person name="Minogue T."/>
            <person name="Wolcott M."/>
            <person name="Wasieloski L."/>
            <person name="Aguilar W."/>
            <person name="Moore D."/>
            <person name="Tallon L."/>
            <person name="Sadzewicz L."/>
            <person name="Ott S."/>
            <person name="Zhao X."/>
            <person name="Nagaraj S."/>
            <person name="Vavikolanu K."/>
            <person name="Aluvathingal J."/>
            <person name="Nadendla S."/>
            <person name="Sichtig H."/>
        </authorList>
    </citation>
    <scope>NUCLEOTIDE SEQUENCE [LARGE SCALE GENOMIC DNA]</scope>
    <source>
        <strain evidence="3">FDAARGOS_387</strain>
    </source>
</reference>
<reference evidence="1" key="2">
    <citation type="submission" date="2017-09" db="EMBL/GenBank/DDBJ databases">
        <title>FDA dAtabase for Regulatory Grade micrObial Sequences (FDA-ARGOS): Supporting development and validation of Infectious Disease Dx tests.</title>
        <authorList>
            <person name="Minogue T."/>
            <person name="Wolcott M."/>
            <person name="Wasieloski L."/>
            <person name="Aguilar W."/>
            <person name="Moore D."/>
            <person name="Tallon L.J."/>
            <person name="Sadzewicz L."/>
            <person name="Ott S."/>
            <person name="Zhao X."/>
            <person name="Nagaraj S."/>
            <person name="Vavikolanu K."/>
            <person name="Aluvathingal J."/>
            <person name="Nadendla S."/>
            <person name="Sichtig H."/>
        </authorList>
    </citation>
    <scope>NUCLEOTIDE SEQUENCE</scope>
    <source>
        <strain evidence="1">FDAARGOS_387</strain>
    </source>
</reference>
<reference evidence="2 4" key="3">
    <citation type="submission" date="2019-03" db="EMBL/GenBank/DDBJ databases">
        <authorList>
            <consortium name="Pathogen Informatics"/>
        </authorList>
    </citation>
    <scope>NUCLEOTIDE SEQUENCE [LARGE SCALE GENOMIC DNA]</scope>
    <source>
        <strain evidence="2 4">NCTC12282</strain>
    </source>
</reference>
<evidence type="ECO:0000313" key="4">
    <source>
        <dbReference type="Proteomes" id="UP000373449"/>
    </source>
</evidence>
<dbReference type="AlphaFoldDB" id="A0A2C6DN79"/>
<dbReference type="Proteomes" id="UP000373449">
    <property type="component" value="Unassembled WGS sequence"/>
</dbReference>
<dbReference type="RefSeq" id="WP_029096512.1">
    <property type="nucleotide sequence ID" value="NZ_CAADJA010000002.1"/>
</dbReference>
<dbReference type="Proteomes" id="UP000224974">
    <property type="component" value="Unassembled WGS sequence"/>
</dbReference>
<evidence type="ECO:0000313" key="2">
    <source>
        <dbReference type="EMBL" id="VFS48580.1"/>
    </source>
</evidence>
<dbReference type="InterPro" id="IPR016630">
    <property type="entry name" value="UCP015278"/>
</dbReference>
<dbReference type="EMBL" id="PDDX01000001">
    <property type="protein sequence ID" value="PHI29885.1"/>
    <property type="molecule type" value="Genomic_DNA"/>
</dbReference>
<dbReference type="OrthoDB" id="6636419at2"/>
<gene>
    <name evidence="1" type="ORF">CRN84_11325</name>
    <name evidence="2" type="ORF">NCTC12282_03272</name>
</gene>
<organism evidence="1 3">
    <name type="scientific">Budvicia aquatica</name>
    <dbReference type="NCBI Taxonomy" id="82979"/>
    <lineage>
        <taxon>Bacteria</taxon>
        <taxon>Pseudomonadati</taxon>
        <taxon>Pseudomonadota</taxon>
        <taxon>Gammaproteobacteria</taxon>
        <taxon>Enterobacterales</taxon>
        <taxon>Budviciaceae</taxon>
        <taxon>Budvicia</taxon>
    </lineage>
</organism>
<evidence type="ECO:0000313" key="1">
    <source>
        <dbReference type="EMBL" id="PHI29885.1"/>
    </source>
</evidence>
<dbReference type="EMBL" id="CAADJA010000002">
    <property type="protein sequence ID" value="VFS48580.1"/>
    <property type="molecule type" value="Genomic_DNA"/>
</dbReference>
<evidence type="ECO:0000313" key="3">
    <source>
        <dbReference type="Proteomes" id="UP000224974"/>
    </source>
</evidence>
<accession>A0A2C6DN79</accession>
<protein>
    <submittedName>
        <fullName evidence="1">DUF2247 domain-containing protein</fullName>
    </submittedName>
</protein>